<dbReference type="AlphaFoldDB" id="A0A430J9E7"/>
<dbReference type="RefSeq" id="WP_126143244.1">
    <property type="nucleotide sequence ID" value="NZ_RXHU01000066.1"/>
</dbReference>
<organism evidence="1 2">
    <name type="scientific">Paenibacillus whitsoniae</name>
    <dbReference type="NCBI Taxonomy" id="2496558"/>
    <lineage>
        <taxon>Bacteria</taxon>
        <taxon>Bacillati</taxon>
        <taxon>Bacillota</taxon>
        <taxon>Bacilli</taxon>
        <taxon>Bacillales</taxon>
        <taxon>Paenibacillaceae</taxon>
        <taxon>Paenibacillus</taxon>
    </lineage>
</organism>
<evidence type="ECO:0000313" key="2">
    <source>
        <dbReference type="Proteomes" id="UP000276128"/>
    </source>
</evidence>
<sequence length="93" mass="11004">MPYVLQHKETKQIYTTMLVNHYELAYYGVKFWAEAQEAERDAAAFLQAKGVVDASSWELLHLDEREMKLCNVKLRNDPRLSLYWQADRKPEVN</sequence>
<dbReference type="OrthoDB" id="2679144at2"/>
<evidence type="ECO:0000313" key="1">
    <source>
        <dbReference type="EMBL" id="RTE07081.1"/>
    </source>
</evidence>
<accession>A0A430J9E7</accession>
<dbReference type="Proteomes" id="UP000276128">
    <property type="component" value="Unassembled WGS sequence"/>
</dbReference>
<reference evidence="1 2" key="1">
    <citation type="submission" date="2018-12" db="EMBL/GenBank/DDBJ databases">
        <title>Bacillus ochoae sp. nov., Paenibacillus whitsoniae sp. nov., Paenibacillus spiritus sp. nov. Isolated from the Mars Exploration Rover during spacecraft assembly.</title>
        <authorList>
            <person name="Seuylemezian A."/>
            <person name="Vaishampayan P."/>
        </authorList>
    </citation>
    <scope>NUCLEOTIDE SEQUENCE [LARGE SCALE GENOMIC DNA]</scope>
    <source>
        <strain evidence="1 2">MER 54</strain>
    </source>
</reference>
<comment type="caution">
    <text evidence="1">The sequence shown here is derived from an EMBL/GenBank/DDBJ whole genome shotgun (WGS) entry which is preliminary data.</text>
</comment>
<keyword evidence="2" id="KW-1185">Reference proteome</keyword>
<name>A0A430J9E7_9BACL</name>
<proteinExistence type="predicted"/>
<gene>
    <name evidence="1" type="ORF">EJQ19_21215</name>
</gene>
<protein>
    <submittedName>
        <fullName evidence="1">Uncharacterized protein</fullName>
    </submittedName>
</protein>
<dbReference type="EMBL" id="RXHU01000066">
    <property type="protein sequence ID" value="RTE07081.1"/>
    <property type="molecule type" value="Genomic_DNA"/>
</dbReference>